<evidence type="ECO:0000313" key="3">
    <source>
        <dbReference type="Proteomes" id="UP000598120"/>
    </source>
</evidence>
<dbReference type="EMBL" id="BMIC01000001">
    <property type="protein sequence ID" value="GFZ76204.1"/>
    <property type="molecule type" value="Genomic_DNA"/>
</dbReference>
<dbReference type="Pfam" id="PF00403">
    <property type="entry name" value="HMA"/>
    <property type="match status" value="1"/>
</dbReference>
<sequence length="89" mass="10079">MRTTVHIQNLKCGGCERTIANELNQQKNISEVEVNINDESVSFNFHTNHDFERAKHILSTLGYPILGEENKLMTKAKSYISCAVGKIKK</sequence>
<dbReference type="GO" id="GO:0046872">
    <property type="term" value="F:metal ion binding"/>
    <property type="evidence" value="ECO:0007669"/>
    <property type="project" value="InterPro"/>
</dbReference>
<accession>A0A8J2XEW8</accession>
<dbReference type="InterPro" id="IPR006121">
    <property type="entry name" value="HMA_dom"/>
</dbReference>
<dbReference type="Proteomes" id="UP000598120">
    <property type="component" value="Unassembled WGS sequence"/>
</dbReference>
<dbReference type="RefSeq" id="WP_188604412.1">
    <property type="nucleotide sequence ID" value="NZ_BMIC01000001.1"/>
</dbReference>
<dbReference type="SUPFAM" id="SSF55008">
    <property type="entry name" value="HMA, heavy metal-associated domain"/>
    <property type="match status" value="1"/>
</dbReference>
<dbReference type="AlphaFoldDB" id="A0A8J2XEW8"/>
<proteinExistence type="predicted"/>
<dbReference type="Gene3D" id="3.30.70.100">
    <property type="match status" value="1"/>
</dbReference>
<keyword evidence="3" id="KW-1185">Reference proteome</keyword>
<evidence type="ECO:0000313" key="2">
    <source>
        <dbReference type="EMBL" id="GFZ76204.1"/>
    </source>
</evidence>
<name>A0A8J2XEW8_9FLAO</name>
<evidence type="ECO:0000259" key="1">
    <source>
        <dbReference type="PROSITE" id="PS50846"/>
    </source>
</evidence>
<comment type="caution">
    <text evidence="2">The sequence shown here is derived from an EMBL/GenBank/DDBJ whole genome shotgun (WGS) entry which is preliminary data.</text>
</comment>
<dbReference type="PROSITE" id="PS50846">
    <property type="entry name" value="HMA_2"/>
    <property type="match status" value="1"/>
</dbReference>
<organism evidence="2 3">
    <name type="scientific">Aquaticitalea lipolytica</name>
    <dbReference type="NCBI Taxonomy" id="1247562"/>
    <lineage>
        <taxon>Bacteria</taxon>
        <taxon>Pseudomonadati</taxon>
        <taxon>Bacteroidota</taxon>
        <taxon>Flavobacteriia</taxon>
        <taxon>Flavobacteriales</taxon>
        <taxon>Flavobacteriaceae</taxon>
        <taxon>Aquaticitalea</taxon>
    </lineage>
</organism>
<protein>
    <recommendedName>
        <fullName evidence="1">HMA domain-containing protein</fullName>
    </recommendedName>
</protein>
<reference evidence="2 3" key="1">
    <citation type="journal article" date="2014" name="Int. J. Syst. Evol. Microbiol.">
        <title>Complete genome sequence of Corynebacterium casei LMG S-19264T (=DSM 44701T), isolated from a smear-ripened cheese.</title>
        <authorList>
            <consortium name="US DOE Joint Genome Institute (JGI-PGF)"/>
            <person name="Walter F."/>
            <person name="Albersmeier A."/>
            <person name="Kalinowski J."/>
            <person name="Ruckert C."/>
        </authorList>
    </citation>
    <scope>NUCLEOTIDE SEQUENCE [LARGE SCALE GENOMIC DNA]</scope>
    <source>
        <strain evidence="2 3">CGMCC 1.15295</strain>
    </source>
</reference>
<dbReference type="InterPro" id="IPR036163">
    <property type="entry name" value="HMA_dom_sf"/>
</dbReference>
<gene>
    <name evidence="2" type="ORF">GCM10011531_01320</name>
</gene>
<feature type="domain" description="HMA" evidence="1">
    <location>
        <begin position="1"/>
        <end position="66"/>
    </location>
</feature>
<dbReference type="CDD" id="cd00371">
    <property type="entry name" value="HMA"/>
    <property type="match status" value="1"/>
</dbReference>